<name>A0A239C642_9ACTN</name>
<dbReference type="AlphaFoldDB" id="A0A239C642"/>
<gene>
    <name evidence="1" type="ORF">SAMN06264365_1117</name>
</gene>
<dbReference type="Proteomes" id="UP000198415">
    <property type="component" value="Unassembled WGS sequence"/>
</dbReference>
<dbReference type="EMBL" id="FZNR01000011">
    <property type="protein sequence ID" value="SNS15686.1"/>
    <property type="molecule type" value="Genomic_DNA"/>
</dbReference>
<evidence type="ECO:0000313" key="1">
    <source>
        <dbReference type="EMBL" id="SNS15686.1"/>
    </source>
</evidence>
<protein>
    <submittedName>
        <fullName evidence="1">Uncharacterized protein</fullName>
    </submittedName>
</protein>
<organism evidence="1 2">
    <name type="scientific">Actinoplanes regularis</name>
    <dbReference type="NCBI Taxonomy" id="52697"/>
    <lineage>
        <taxon>Bacteria</taxon>
        <taxon>Bacillati</taxon>
        <taxon>Actinomycetota</taxon>
        <taxon>Actinomycetes</taxon>
        <taxon>Micromonosporales</taxon>
        <taxon>Micromonosporaceae</taxon>
        <taxon>Actinoplanes</taxon>
    </lineage>
</organism>
<reference evidence="1 2" key="1">
    <citation type="submission" date="2017-06" db="EMBL/GenBank/DDBJ databases">
        <authorList>
            <person name="Kim H.J."/>
            <person name="Triplett B.A."/>
        </authorList>
    </citation>
    <scope>NUCLEOTIDE SEQUENCE [LARGE SCALE GENOMIC DNA]</scope>
    <source>
        <strain evidence="1 2">DSM 43151</strain>
    </source>
</reference>
<evidence type="ECO:0000313" key="2">
    <source>
        <dbReference type="Proteomes" id="UP000198415"/>
    </source>
</evidence>
<proteinExistence type="predicted"/>
<sequence>MTEPVIADRLMLASRVDCCFRLHEPTFIAPGEAYWIDRENGEFCVDRGAGRVTRHAGSRR</sequence>
<accession>A0A239C642</accession>
<keyword evidence="2" id="KW-1185">Reference proteome</keyword>